<gene>
    <name evidence="2" type="ORF">M6B38_118775</name>
</gene>
<dbReference type="Proteomes" id="UP001140949">
    <property type="component" value="Unassembled WGS sequence"/>
</dbReference>
<accession>A0AAX6HID0</accession>
<feature type="region of interest" description="Disordered" evidence="1">
    <location>
        <begin position="33"/>
        <end position="65"/>
    </location>
</feature>
<protein>
    <recommendedName>
        <fullName evidence="4">Transposase</fullName>
    </recommendedName>
</protein>
<feature type="compositionally biased region" description="Acidic residues" evidence="1">
    <location>
        <begin position="42"/>
        <end position="65"/>
    </location>
</feature>
<dbReference type="AlphaFoldDB" id="A0AAX6HID0"/>
<keyword evidence="3" id="KW-1185">Reference proteome</keyword>
<evidence type="ECO:0000313" key="2">
    <source>
        <dbReference type="EMBL" id="KAJ6840810.1"/>
    </source>
</evidence>
<comment type="caution">
    <text evidence="2">The sequence shown here is derived from an EMBL/GenBank/DDBJ whole genome shotgun (WGS) entry which is preliminary data.</text>
</comment>
<sequence length="187" mass="21553">MRSRFKVSISELVSKPSYKYWYRWCLKCTNEKNDENTKVEEENNEGNSDDENTKEEENNSGDENDFEVKVISKSPSTPQSHHHLSKDQKCKLLDWTENKNEVVAIGRWITDDPNVPIYDYPLGQGASRVWLDIVIQPKALLFRPCFGNDTVEKIIGSTTAWPTDHIMPFETRLDEGRGCFLRSFGCG</sequence>
<proteinExistence type="predicted"/>
<evidence type="ECO:0000313" key="3">
    <source>
        <dbReference type="Proteomes" id="UP001140949"/>
    </source>
</evidence>
<organism evidence="2 3">
    <name type="scientific">Iris pallida</name>
    <name type="common">Sweet iris</name>
    <dbReference type="NCBI Taxonomy" id="29817"/>
    <lineage>
        <taxon>Eukaryota</taxon>
        <taxon>Viridiplantae</taxon>
        <taxon>Streptophyta</taxon>
        <taxon>Embryophyta</taxon>
        <taxon>Tracheophyta</taxon>
        <taxon>Spermatophyta</taxon>
        <taxon>Magnoliopsida</taxon>
        <taxon>Liliopsida</taxon>
        <taxon>Asparagales</taxon>
        <taxon>Iridaceae</taxon>
        <taxon>Iridoideae</taxon>
        <taxon>Irideae</taxon>
        <taxon>Iris</taxon>
    </lineage>
</organism>
<dbReference type="EMBL" id="JANAVB010009198">
    <property type="protein sequence ID" value="KAJ6840810.1"/>
    <property type="molecule type" value="Genomic_DNA"/>
</dbReference>
<evidence type="ECO:0008006" key="4">
    <source>
        <dbReference type="Google" id="ProtNLM"/>
    </source>
</evidence>
<evidence type="ECO:0000256" key="1">
    <source>
        <dbReference type="SAM" id="MobiDB-lite"/>
    </source>
</evidence>
<name>A0AAX6HID0_IRIPA</name>
<reference evidence="2" key="2">
    <citation type="submission" date="2023-04" db="EMBL/GenBank/DDBJ databases">
        <authorList>
            <person name="Bruccoleri R.E."/>
            <person name="Oakeley E.J."/>
            <person name="Faust A.-M."/>
            <person name="Dessus-Babus S."/>
            <person name="Altorfer M."/>
            <person name="Burckhardt D."/>
            <person name="Oertli M."/>
            <person name="Naumann U."/>
            <person name="Petersen F."/>
            <person name="Wong J."/>
        </authorList>
    </citation>
    <scope>NUCLEOTIDE SEQUENCE</scope>
    <source>
        <strain evidence="2">GSM-AAB239-AS_SAM_17_03QT</strain>
        <tissue evidence="2">Leaf</tissue>
    </source>
</reference>
<reference evidence="2" key="1">
    <citation type="journal article" date="2023" name="GigaByte">
        <title>Genome assembly of the bearded iris, Iris pallida Lam.</title>
        <authorList>
            <person name="Bruccoleri R.E."/>
            <person name="Oakeley E.J."/>
            <person name="Faust A.M.E."/>
            <person name="Altorfer M."/>
            <person name="Dessus-Babus S."/>
            <person name="Burckhardt D."/>
            <person name="Oertli M."/>
            <person name="Naumann U."/>
            <person name="Petersen F."/>
            <person name="Wong J."/>
        </authorList>
    </citation>
    <scope>NUCLEOTIDE SEQUENCE</scope>
    <source>
        <strain evidence="2">GSM-AAB239-AS_SAM_17_03QT</strain>
    </source>
</reference>